<dbReference type="InterPro" id="IPR003593">
    <property type="entry name" value="AAA+_ATPase"/>
</dbReference>
<evidence type="ECO:0000259" key="5">
    <source>
        <dbReference type="SMART" id="SM00382"/>
    </source>
</evidence>
<dbReference type="PROSITE" id="PS50005">
    <property type="entry name" value="TPR"/>
    <property type="match status" value="1"/>
</dbReference>
<dbReference type="SUPFAM" id="SSF48452">
    <property type="entry name" value="TPR-like"/>
    <property type="match status" value="1"/>
</dbReference>
<evidence type="ECO:0000256" key="3">
    <source>
        <dbReference type="ARBA" id="ARBA00022840"/>
    </source>
</evidence>
<dbReference type="SMART" id="SM00382">
    <property type="entry name" value="AAA"/>
    <property type="match status" value="1"/>
</dbReference>
<dbReference type="Pfam" id="PF00004">
    <property type="entry name" value="AAA"/>
    <property type="match status" value="1"/>
</dbReference>
<accession>A0A840EY56</accession>
<dbReference type="Pfam" id="PF21545">
    <property type="entry name" value="T7SS_EccA1_N"/>
    <property type="match status" value="1"/>
</dbReference>
<keyword evidence="7" id="KW-1185">Reference proteome</keyword>
<dbReference type="CDD" id="cd00009">
    <property type="entry name" value="AAA"/>
    <property type="match status" value="1"/>
</dbReference>
<evidence type="ECO:0000313" key="7">
    <source>
        <dbReference type="Proteomes" id="UP000551501"/>
    </source>
</evidence>
<keyword evidence="2" id="KW-0547">Nucleotide-binding</keyword>
<dbReference type="FunFam" id="3.40.50.300:FF:000216">
    <property type="entry name" value="Type VII secretion ATPase EccA"/>
    <property type="match status" value="1"/>
</dbReference>
<dbReference type="EMBL" id="JACIFP010000001">
    <property type="protein sequence ID" value="MBB4135254.1"/>
    <property type="molecule type" value="Genomic_DNA"/>
</dbReference>
<keyword evidence="4" id="KW-0802">TPR repeat</keyword>
<feature type="repeat" description="TPR" evidence="4">
    <location>
        <begin position="215"/>
        <end position="248"/>
    </location>
</feature>
<dbReference type="Gene3D" id="1.25.40.10">
    <property type="entry name" value="Tetratricopeptide repeat domain"/>
    <property type="match status" value="1"/>
</dbReference>
<dbReference type="Gene3D" id="1.10.8.60">
    <property type="match status" value="1"/>
</dbReference>
<dbReference type="PANTHER" id="PTHR43392">
    <property type="entry name" value="AAA-TYPE ATPASE FAMILY PROTEIN / ANKYRIN REPEAT FAMILY PROTEIN"/>
    <property type="match status" value="1"/>
</dbReference>
<dbReference type="GO" id="GO:0016887">
    <property type="term" value="F:ATP hydrolysis activity"/>
    <property type="evidence" value="ECO:0007669"/>
    <property type="project" value="InterPro"/>
</dbReference>
<organism evidence="6 7">
    <name type="scientific">Gordonia humi</name>
    <dbReference type="NCBI Taxonomy" id="686429"/>
    <lineage>
        <taxon>Bacteria</taxon>
        <taxon>Bacillati</taxon>
        <taxon>Actinomycetota</taxon>
        <taxon>Actinomycetes</taxon>
        <taxon>Mycobacteriales</taxon>
        <taxon>Gordoniaceae</taxon>
        <taxon>Gordonia</taxon>
    </lineage>
</organism>
<evidence type="ECO:0000313" key="6">
    <source>
        <dbReference type="EMBL" id="MBB4135254.1"/>
    </source>
</evidence>
<comment type="caution">
    <text evidence="6">The sequence shown here is derived from an EMBL/GenBank/DDBJ whole genome shotgun (WGS) entry which is preliminary data.</text>
</comment>
<dbReference type="InterPro" id="IPR050773">
    <property type="entry name" value="CbxX/CfxQ_RuBisCO_ESX"/>
</dbReference>
<dbReference type="Gene3D" id="3.40.50.300">
    <property type="entry name" value="P-loop containing nucleotide triphosphate hydrolases"/>
    <property type="match status" value="1"/>
</dbReference>
<comment type="similarity">
    <text evidence="1">Belongs to the CbxX/CfxQ family.</text>
</comment>
<dbReference type="InterPro" id="IPR041627">
    <property type="entry name" value="AAA_lid_6"/>
</dbReference>
<feature type="domain" description="AAA+ ATPase" evidence="5">
    <location>
        <begin position="324"/>
        <end position="465"/>
    </location>
</feature>
<dbReference type="InterPro" id="IPR019734">
    <property type="entry name" value="TPR_rpt"/>
</dbReference>
<reference evidence="6 7" key="1">
    <citation type="submission" date="2020-08" db="EMBL/GenBank/DDBJ databases">
        <title>Sequencing the genomes of 1000 actinobacteria strains.</title>
        <authorList>
            <person name="Klenk H.-P."/>
        </authorList>
    </citation>
    <scope>NUCLEOTIDE SEQUENCE [LARGE SCALE GENOMIC DNA]</scope>
    <source>
        <strain evidence="6 7">DSM 45298</strain>
    </source>
</reference>
<dbReference type="InterPro" id="IPR000641">
    <property type="entry name" value="CbxX/CfxQ"/>
</dbReference>
<gene>
    <name evidence="6" type="ORF">BKA16_001806</name>
</gene>
<dbReference type="InterPro" id="IPR011990">
    <property type="entry name" value="TPR-like_helical_dom_sf"/>
</dbReference>
<proteinExistence type="inferred from homology"/>
<evidence type="ECO:0000256" key="2">
    <source>
        <dbReference type="ARBA" id="ARBA00022741"/>
    </source>
</evidence>
<keyword evidence="3" id="KW-0067">ATP-binding</keyword>
<evidence type="ECO:0000256" key="1">
    <source>
        <dbReference type="ARBA" id="ARBA00010378"/>
    </source>
</evidence>
<protein>
    <submittedName>
        <fullName evidence="6">Tetratricopeptide (TPR) repeat protein</fullName>
    </submittedName>
</protein>
<dbReference type="GO" id="GO:0005524">
    <property type="term" value="F:ATP binding"/>
    <property type="evidence" value="ECO:0007669"/>
    <property type="project" value="UniProtKB-KW"/>
</dbReference>
<dbReference type="SUPFAM" id="SSF52540">
    <property type="entry name" value="P-loop containing nucleoside triphosphate hydrolases"/>
    <property type="match status" value="1"/>
</dbReference>
<dbReference type="AlphaFoldDB" id="A0A840EY56"/>
<dbReference type="InterPro" id="IPR027417">
    <property type="entry name" value="P-loop_NTPase"/>
</dbReference>
<dbReference type="InterPro" id="IPR003959">
    <property type="entry name" value="ATPase_AAA_core"/>
</dbReference>
<sequence length="568" mass="60316">MTSTRQSTAVGDARAFFDAGLAALGYLVCDDPPDRDRALAAFTRASEIDPAMGDAWLGRLAAGDRSGPALLGLHRAHASIGVQQRRIGLPRGALAGLAPIGLFVDYPITTADRAAAAYASSLIDGGDLDGARRVLDTLDRDEPVIAYCRGVWALRSGDWRAALSELNGRTGWSDPVLSTAADYVAGTACIQLAMFDEGIRLLESVRDGGLDNARAAAVFAIGMALRTTGDEERARGCFQEAYALDPLLADAARALADPAYRLVLDDRQAPDPVDDDRAEVLVGADAELAAQIGLTAVKDQVERLRSSVLLANLRAAKGLRTSARSLHLAFTGPPGTGKTTVARIVARMYRGLGLLESDTVVEVSRRDLVGEHLGSTAPKTSAVIDRALGGVLFIDEAYTLVQEGLSGGDAFGREALDTLLARMENDRDRLVVVIAGYDDEIDRLLAANEGLASRFARRIGFGSYSPSELVQIAESMTRARDGRLTADAADLLESSFERLCSTRVGGRSGIDVAGNGRHVRNVIEAAEEEREHRLASSTDPDALTDADLMSLTGDDIRTALARCTVGLR</sequence>
<dbReference type="RefSeq" id="WP_183370319.1">
    <property type="nucleotide sequence ID" value="NZ_BAABHL010000127.1"/>
</dbReference>
<dbReference type="InterPro" id="IPR049078">
    <property type="entry name" value="T7SS_EccA1-like_N"/>
</dbReference>
<dbReference type="PANTHER" id="PTHR43392:SF2">
    <property type="entry name" value="AAA-TYPE ATPASE FAMILY PROTEIN _ ANKYRIN REPEAT FAMILY PROTEIN"/>
    <property type="match status" value="1"/>
</dbReference>
<dbReference type="PRINTS" id="PR00819">
    <property type="entry name" value="CBXCFQXSUPER"/>
</dbReference>
<name>A0A840EY56_9ACTN</name>
<dbReference type="Pfam" id="PF17866">
    <property type="entry name" value="AAA_lid_6"/>
    <property type="match status" value="1"/>
</dbReference>
<evidence type="ECO:0000256" key="4">
    <source>
        <dbReference type="PROSITE-ProRule" id="PRU00339"/>
    </source>
</evidence>
<dbReference type="Proteomes" id="UP000551501">
    <property type="component" value="Unassembled WGS sequence"/>
</dbReference>